<comment type="caution">
    <text evidence="1">The sequence shown here is derived from an EMBL/GenBank/DDBJ whole genome shotgun (WGS) entry which is preliminary data.</text>
</comment>
<reference evidence="1" key="2">
    <citation type="journal article" date="2023" name="IMA Fungus">
        <title>Comparative genomic study of the Penicillium genus elucidates a diverse pangenome and 15 lateral gene transfer events.</title>
        <authorList>
            <person name="Petersen C."/>
            <person name="Sorensen T."/>
            <person name="Nielsen M.R."/>
            <person name="Sondergaard T.E."/>
            <person name="Sorensen J.L."/>
            <person name="Fitzpatrick D.A."/>
            <person name="Frisvad J.C."/>
            <person name="Nielsen K.L."/>
        </authorList>
    </citation>
    <scope>NUCLEOTIDE SEQUENCE</scope>
    <source>
        <strain evidence="1">IBT 22155</strain>
    </source>
</reference>
<accession>A0A9W9HHA3</accession>
<dbReference type="GeneID" id="81401086"/>
<dbReference type="OrthoDB" id="4359917at2759"/>
<keyword evidence="2" id="KW-1185">Reference proteome</keyword>
<gene>
    <name evidence="1" type="ORF">N7515_001172</name>
</gene>
<sequence>MNDIADIVRAIGHQQGEYAYYRACYSLFKQLQDLVAKVTEDLNGLCESQQCNPSEGFLAVSQVAEDFRSSVQSISAHEKNARLALANLCSSNKPQTNPDRAGNAE</sequence>
<protein>
    <submittedName>
        <fullName evidence="1">Uncharacterized protein</fullName>
    </submittedName>
</protein>
<evidence type="ECO:0000313" key="2">
    <source>
        <dbReference type="Proteomes" id="UP001149079"/>
    </source>
</evidence>
<organism evidence="1 2">
    <name type="scientific">Penicillium bovifimosum</name>
    <dbReference type="NCBI Taxonomy" id="126998"/>
    <lineage>
        <taxon>Eukaryota</taxon>
        <taxon>Fungi</taxon>
        <taxon>Dikarya</taxon>
        <taxon>Ascomycota</taxon>
        <taxon>Pezizomycotina</taxon>
        <taxon>Eurotiomycetes</taxon>
        <taxon>Eurotiomycetidae</taxon>
        <taxon>Eurotiales</taxon>
        <taxon>Aspergillaceae</taxon>
        <taxon>Penicillium</taxon>
    </lineage>
</organism>
<proteinExistence type="predicted"/>
<dbReference type="AlphaFoldDB" id="A0A9W9HHA3"/>
<dbReference type="RefSeq" id="XP_056527082.1">
    <property type="nucleotide sequence ID" value="XM_056661916.1"/>
</dbReference>
<reference evidence="1" key="1">
    <citation type="submission" date="2022-11" db="EMBL/GenBank/DDBJ databases">
        <authorList>
            <person name="Petersen C."/>
        </authorList>
    </citation>
    <scope>NUCLEOTIDE SEQUENCE</scope>
    <source>
        <strain evidence="1">IBT 22155</strain>
    </source>
</reference>
<dbReference type="EMBL" id="JAPQKL010000001">
    <property type="protein sequence ID" value="KAJ5146608.1"/>
    <property type="molecule type" value="Genomic_DNA"/>
</dbReference>
<evidence type="ECO:0000313" key="1">
    <source>
        <dbReference type="EMBL" id="KAJ5146608.1"/>
    </source>
</evidence>
<name>A0A9W9HHA3_9EURO</name>
<dbReference type="Proteomes" id="UP001149079">
    <property type="component" value="Unassembled WGS sequence"/>
</dbReference>